<reference evidence="1" key="1">
    <citation type="journal article" date="2013" name="Extremophiles">
        <title>Proteinivorax tanatarense gen. nov., sp. nov., an anaerobic, haloalkaliphilic, proteolytic bacterium isolated from a decaying algal bloom, and proposal of Proteinivoraceae fam. nov.</title>
        <authorList>
            <person name="Kevbrin V."/>
            <person name="Boltyanskaya Y."/>
            <person name="Zhilina T."/>
            <person name="Kolganova T."/>
            <person name="Lavrentjeva E."/>
            <person name="Kuznetsov B."/>
        </authorList>
    </citation>
    <scope>NUCLEOTIDE SEQUENCE</scope>
    <source>
        <strain evidence="1">Z-910T</strain>
    </source>
</reference>
<gene>
    <name evidence="1" type="ORF">PRVXT_000340</name>
</gene>
<name>A0AAU7VME7_9FIRM</name>
<reference evidence="1" key="2">
    <citation type="submission" date="2024-06" db="EMBL/GenBank/DDBJ databases">
        <authorList>
            <person name="Petrova K.O."/>
            <person name="Toshchakov S.V."/>
            <person name="Boltjanskaja Y.V."/>
            <person name="Kevbrin V."/>
        </authorList>
    </citation>
    <scope>NUCLEOTIDE SEQUENCE</scope>
    <source>
        <strain evidence="1">Z-910T</strain>
    </source>
</reference>
<dbReference type="EMBL" id="CP158367">
    <property type="protein sequence ID" value="XBX75230.1"/>
    <property type="molecule type" value="Genomic_DNA"/>
</dbReference>
<protein>
    <submittedName>
        <fullName evidence="1">Uncharacterized protein</fullName>
    </submittedName>
</protein>
<dbReference type="AlphaFoldDB" id="A0AAU7VME7"/>
<proteinExistence type="predicted"/>
<organism evidence="1">
    <name type="scientific">Proteinivorax tanatarense</name>
    <dbReference type="NCBI Taxonomy" id="1260629"/>
    <lineage>
        <taxon>Bacteria</taxon>
        <taxon>Bacillati</taxon>
        <taxon>Bacillota</taxon>
        <taxon>Clostridia</taxon>
        <taxon>Eubacteriales</taxon>
        <taxon>Proteinivoracaceae</taxon>
        <taxon>Proteinivorax</taxon>
    </lineage>
</organism>
<evidence type="ECO:0000313" key="1">
    <source>
        <dbReference type="EMBL" id="XBX75230.1"/>
    </source>
</evidence>
<accession>A0AAU7VME7</accession>
<sequence length="57" mass="6298">MSNGANSLTELNEQVYKYRKTSRLSDPDPHIGGIILSSQFALAKVIGFQFQKTGVKI</sequence>
<dbReference type="RefSeq" id="WP_350343975.1">
    <property type="nucleotide sequence ID" value="NZ_CP158367.1"/>
</dbReference>